<sequence>MVRATQVAFFCLKIYPSYFKLQVRWLCFLTRITDGSRTYRDESGMSMSLAGDYLRLFKFVPDEFVVHLPRYSACGLASTGQRKHWSRHKRLVMQLELFRVKRIA</sequence>
<protein>
    <submittedName>
        <fullName evidence="1">Uncharacterized protein</fullName>
    </submittedName>
</protein>
<accession>A0AAJ8WJI6</accession>
<evidence type="ECO:0000313" key="1">
    <source>
        <dbReference type="EMBL" id="EFZ05910.1"/>
    </source>
</evidence>
<organism evidence="1 2">
    <name type="scientific">Salmonella enterica subsp. enterica serovar Choleraesuis str. SCSA50</name>
    <dbReference type="NCBI Taxonomy" id="904139"/>
    <lineage>
        <taxon>Bacteria</taxon>
        <taxon>Pseudomonadati</taxon>
        <taxon>Pseudomonadota</taxon>
        <taxon>Gammaproteobacteria</taxon>
        <taxon>Enterobacterales</taxon>
        <taxon>Enterobacteriaceae</taxon>
        <taxon>Salmonella</taxon>
    </lineage>
</organism>
<reference evidence="1 2" key="1">
    <citation type="journal article" date="2011" name="J. Bacteriol.">
        <title>Genome sequences of Salmonella enterica serovar typhimurium, Choleraesuis, Dublin, and Gallinarum strains of well- defined virulence in food-producing animals.</title>
        <authorList>
            <person name="Richardson E.J."/>
            <person name="Limaye B."/>
            <person name="Inamdar H."/>
            <person name="Datta A."/>
            <person name="Manjari K.S."/>
            <person name="Pullinger G.D."/>
            <person name="Thomson N.R."/>
            <person name="Joshi R.R."/>
            <person name="Watson M."/>
            <person name="Stevens M.P."/>
        </authorList>
    </citation>
    <scope>NUCLEOTIDE SEQUENCE [LARGE SCALE GENOMIC DNA]</scope>
    <source>
        <strain evidence="1">A50</strain>
    </source>
</reference>
<gene>
    <name evidence="1" type="ORF">SCA50_1395</name>
</gene>
<name>A0AAJ8WJI6_SALET</name>
<dbReference type="Proteomes" id="UP000003971">
    <property type="component" value="Chromosome"/>
</dbReference>
<evidence type="ECO:0000313" key="2">
    <source>
        <dbReference type="Proteomes" id="UP000003971"/>
    </source>
</evidence>
<dbReference type="AlphaFoldDB" id="A0AAJ8WJI6"/>
<dbReference type="EMBL" id="CM001062">
    <property type="protein sequence ID" value="EFZ05910.1"/>
    <property type="molecule type" value="Genomic_DNA"/>
</dbReference>
<proteinExistence type="predicted"/>